<reference evidence="4" key="2">
    <citation type="submission" date="2015-01" db="EMBL/GenBank/DDBJ databases">
        <title>Evolutionary Origins and Diversification of the Mycorrhizal Mutualists.</title>
        <authorList>
            <consortium name="DOE Joint Genome Institute"/>
            <consortium name="Mycorrhizal Genomics Consortium"/>
            <person name="Kohler A."/>
            <person name="Kuo A."/>
            <person name="Nagy L.G."/>
            <person name="Floudas D."/>
            <person name="Copeland A."/>
            <person name="Barry K.W."/>
            <person name="Cichocki N."/>
            <person name="Veneault-Fourrey C."/>
            <person name="LaButti K."/>
            <person name="Lindquist E.A."/>
            <person name="Lipzen A."/>
            <person name="Lundell T."/>
            <person name="Morin E."/>
            <person name="Murat C."/>
            <person name="Riley R."/>
            <person name="Ohm R."/>
            <person name="Sun H."/>
            <person name="Tunlid A."/>
            <person name="Henrissat B."/>
            <person name="Grigoriev I.V."/>
            <person name="Hibbett D.S."/>
            <person name="Martin F."/>
        </authorList>
    </citation>
    <scope>NUCLEOTIDE SEQUENCE [LARGE SCALE GENOMIC DNA]</scope>
    <source>
        <strain evidence="4">Ve08.2h10</strain>
    </source>
</reference>
<feature type="compositionally biased region" description="Basic and acidic residues" evidence="1">
    <location>
        <begin position="64"/>
        <end position="80"/>
    </location>
</feature>
<keyword evidence="2" id="KW-1133">Transmembrane helix</keyword>
<dbReference type="OrthoDB" id="2688866at2759"/>
<keyword evidence="4" id="KW-1185">Reference proteome</keyword>
<organism evidence="3 4">
    <name type="scientific">Paxillus rubicundulus Ve08.2h10</name>
    <dbReference type="NCBI Taxonomy" id="930991"/>
    <lineage>
        <taxon>Eukaryota</taxon>
        <taxon>Fungi</taxon>
        <taxon>Dikarya</taxon>
        <taxon>Basidiomycota</taxon>
        <taxon>Agaricomycotina</taxon>
        <taxon>Agaricomycetes</taxon>
        <taxon>Agaricomycetidae</taxon>
        <taxon>Boletales</taxon>
        <taxon>Paxilineae</taxon>
        <taxon>Paxillaceae</taxon>
        <taxon>Paxillus</taxon>
    </lineage>
</organism>
<dbReference type="Proteomes" id="UP000054538">
    <property type="component" value="Unassembled WGS sequence"/>
</dbReference>
<evidence type="ECO:0000313" key="3">
    <source>
        <dbReference type="EMBL" id="KIK92489.1"/>
    </source>
</evidence>
<gene>
    <name evidence="3" type="ORF">PAXRUDRAFT_571459</name>
</gene>
<keyword evidence="2" id="KW-0472">Membrane</keyword>
<evidence type="ECO:0000313" key="4">
    <source>
        <dbReference type="Proteomes" id="UP000054538"/>
    </source>
</evidence>
<feature type="region of interest" description="Disordered" evidence="1">
    <location>
        <begin position="58"/>
        <end position="135"/>
    </location>
</feature>
<dbReference type="EMBL" id="KN825275">
    <property type="protein sequence ID" value="KIK92489.1"/>
    <property type="molecule type" value="Genomic_DNA"/>
</dbReference>
<feature type="compositionally biased region" description="Low complexity" evidence="1">
    <location>
        <begin position="87"/>
        <end position="107"/>
    </location>
</feature>
<keyword evidence="2" id="KW-0812">Transmembrane</keyword>
<evidence type="ECO:0000256" key="2">
    <source>
        <dbReference type="SAM" id="Phobius"/>
    </source>
</evidence>
<feature type="transmembrane region" description="Helical" evidence="2">
    <location>
        <begin position="12"/>
        <end position="36"/>
    </location>
</feature>
<accession>A0A0D0DZG9</accession>
<protein>
    <submittedName>
        <fullName evidence="3">Uncharacterized protein</fullName>
    </submittedName>
</protein>
<dbReference type="HOGENOM" id="CLU_1886432_0_0_1"/>
<name>A0A0D0DZG9_9AGAM</name>
<evidence type="ECO:0000256" key="1">
    <source>
        <dbReference type="SAM" id="MobiDB-lite"/>
    </source>
</evidence>
<sequence length="135" mass="14606">MRQPPWELHRSLHLLLTDALIMAILSAVIDTITILLNTPIVPPPDNVSARVVALKELPTRHRGQRDSSTTERTLSERSEAADVFPLGRSSIGSTRTSTQTRGSGNSTALDELSGWRSSGSHDKPQAVNGLSTRTA</sequence>
<dbReference type="InParanoid" id="A0A0D0DZG9"/>
<dbReference type="AlphaFoldDB" id="A0A0D0DZG9"/>
<proteinExistence type="predicted"/>
<reference evidence="3 4" key="1">
    <citation type="submission" date="2014-04" db="EMBL/GenBank/DDBJ databases">
        <authorList>
            <consortium name="DOE Joint Genome Institute"/>
            <person name="Kuo A."/>
            <person name="Kohler A."/>
            <person name="Jargeat P."/>
            <person name="Nagy L.G."/>
            <person name="Floudas D."/>
            <person name="Copeland A."/>
            <person name="Barry K.W."/>
            <person name="Cichocki N."/>
            <person name="Veneault-Fourrey C."/>
            <person name="LaButti K."/>
            <person name="Lindquist E.A."/>
            <person name="Lipzen A."/>
            <person name="Lundell T."/>
            <person name="Morin E."/>
            <person name="Murat C."/>
            <person name="Sun H."/>
            <person name="Tunlid A."/>
            <person name="Henrissat B."/>
            <person name="Grigoriev I.V."/>
            <person name="Hibbett D.S."/>
            <person name="Martin F."/>
            <person name="Nordberg H.P."/>
            <person name="Cantor M.N."/>
            <person name="Hua S.X."/>
        </authorList>
    </citation>
    <scope>NUCLEOTIDE SEQUENCE [LARGE SCALE GENOMIC DNA]</scope>
    <source>
        <strain evidence="3 4">Ve08.2h10</strain>
    </source>
</reference>